<feature type="compositionally biased region" description="Polar residues" evidence="1">
    <location>
        <begin position="67"/>
        <end position="81"/>
    </location>
</feature>
<evidence type="ECO:0000313" key="3">
    <source>
        <dbReference type="WBParaSite" id="MhA1_Contig841.frz3.gene2"/>
    </source>
</evidence>
<name>A0A1I8BZN5_MELHA</name>
<dbReference type="WBParaSite" id="MhA1_Contig841.frz3.gene2">
    <property type="protein sequence ID" value="MhA1_Contig841.frz3.gene2"/>
    <property type="gene ID" value="MhA1_Contig841.frz3.gene2"/>
</dbReference>
<feature type="compositionally biased region" description="Polar residues" evidence="1">
    <location>
        <begin position="106"/>
        <end position="122"/>
    </location>
</feature>
<dbReference type="AlphaFoldDB" id="A0A1I8BZN5"/>
<sequence>MEQVRALTAALKKVIAIHKMKANILMLKNDQETSDTSSQAQVWDHSGWIPENRGSFSGNGDYHPHPQGNTNMYDPTHLNNVNDKDETSTSTQQRRSRKSCGRKNEQLQNTKGIIQGENNLGHKSNYGGKYHHNTNLDGFDASDVIPNNVLYPQYYSDGYTIYGYCDNYGNLYDKYRNFYGYYDNYGNFIQMKM</sequence>
<evidence type="ECO:0000256" key="1">
    <source>
        <dbReference type="SAM" id="MobiDB-lite"/>
    </source>
</evidence>
<evidence type="ECO:0000313" key="2">
    <source>
        <dbReference type="Proteomes" id="UP000095281"/>
    </source>
</evidence>
<organism evidence="2 3">
    <name type="scientific">Meloidogyne hapla</name>
    <name type="common">Root-knot nematode worm</name>
    <dbReference type="NCBI Taxonomy" id="6305"/>
    <lineage>
        <taxon>Eukaryota</taxon>
        <taxon>Metazoa</taxon>
        <taxon>Ecdysozoa</taxon>
        <taxon>Nematoda</taxon>
        <taxon>Chromadorea</taxon>
        <taxon>Rhabditida</taxon>
        <taxon>Tylenchina</taxon>
        <taxon>Tylenchomorpha</taxon>
        <taxon>Tylenchoidea</taxon>
        <taxon>Meloidogynidae</taxon>
        <taxon>Meloidogyninae</taxon>
        <taxon>Meloidogyne</taxon>
    </lineage>
</organism>
<proteinExistence type="predicted"/>
<accession>A0A1I8BZN5</accession>
<dbReference type="Proteomes" id="UP000095281">
    <property type="component" value="Unplaced"/>
</dbReference>
<keyword evidence="2" id="KW-1185">Reference proteome</keyword>
<protein>
    <submittedName>
        <fullName evidence="3">OCRE domain-containing protein</fullName>
    </submittedName>
</protein>
<feature type="region of interest" description="Disordered" evidence="1">
    <location>
        <begin position="32"/>
        <end position="126"/>
    </location>
</feature>
<reference evidence="3" key="1">
    <citation type="submission" date="2016-11" db="UniProtKB">
        <authorList>
            <consortium name="WormBaseParasite"/>
        </authorList>
    </citation>
    <scope>IDENTIFICATION</scope>
</reference>